<dbReference type="Gene3D" id="2.60.120.260">
    <property type="entry name" value="Galactose-binding domain-like"/>
    <property type="match status" value="2"/>
</dbReference>
<dbReference type="Gene3D" id="2.60.120.200">
    <property type="match status" value="1"/>
</dbReference>
<evidence type="ECO:0000256" key="2">
    <source>
        <dbReference type="ARBA" id="ARBA00022801"/>
    </source>
</evidence>
<dbReference type="InterPro" id="IPR015883">
    <property type="entry name" value="Glyco_hydro_20_cat"/>
</dbReference>
<proteinExistence type="inferred from homology"/>
<dbReference type="RefSeq" id="WP_160045215.1">
    <property type="nucleotide sequence ID" value="NZ_BORQ01000014.1"/>
</dbReference>
<dbReference type="EMBL" id="BORQ01000014">
    <property type="protein sequence ID" value="GIO34908.1"/>
    <property type="molecule type" value="Genomic_DNA"/>
</dbReference>
<dbReference type="InterPro" id="IPR052764">
    <property type="entry name" value="GH20_Enzymes"/>
</dbReference>
<dbReference type="PANTHER" id="PTHR43678">
    <property type="entry name" value="PUTATIVE (AFU_ORTHOLOGUE AFUA_2G00640)-RELATED"/>
    <property type="match status" value="1"/>
</dbReference>
<dbReference type="Gene3D" id="3.30.379.10">
    <property type="entry name" value="Chitobiase/beta-hexosaminidase domain 2-like"/>
    <property type="match status" value="1"/>
</dbReference>
<dbReference type="Pfam" id="PF13385">
    <property type="entry name" value="Laminin_G_3"/>
    <property type="match status" value="1"/>
</dbReference>
<feature type="compositionally biased region" description="Low complexity" evidence="5">
    <location>
        <begin position="990"/>
        <end position="999"/>
    </location>
</feature>
<dbReference type="GO" id="GO:0005975">
    <property type="term" value="P:carbohydrate metabolic process"/>
    <property type="evidence" value="ECO:0007669"/>
    <property type="project" value="InterPro"/>
</dbReference>
<dbReference type="PRINTS" id="PR00738">
    <property type="entry name" value="GLHYDRLASE20"/>
</dbReference>
<feature type="region of interest" description="Disordered" evidence="5">
    <location>
        <begin position="34"/>
        <end position="94"/>
    </location>
</feature>
<dbReference type="InterPro" id="IPR000421">
    <property type="entry name" value="FA58C"/>
</dbReference>
<dbReference type="InterPro" id="IPR013320">
    <property type="entry name" value="ConA-like_dom_sf"/>
</dbReference>
<dbReference type="InterPro" id="IPR015882">
    <property type="entry name" value="HEX_bac_N"/>
</dbReference>
<feature type="active site" description="Proton donor" evidence="4">
    <location>
        <position position="612"/>
    </location>
</feature>
<feature type="compositionally biased region" description="Basic and acidic residues" evidence="5">
    <location>
        <begin position="71"/>
        <end position="94"/>
    </location>
</feature>
<evidence type="ECO:0000313" key="8">
    <source>
        <dbReference type="EMBL" id="GIO34908.1"/>
    </source>
</evidence>
<dbReference type="SUPFAM" id="SSF55545">
    <property type="entry name" value="beta-N-acetylhexosaminidase-like domain"/>
    <property type="match status" value="1"/>
</dbReference>
<evidence type="ECO:0000256" key="3">
    <source>
        <dbReference type="ARBA" id="ARBA00023295"/>
    </source>
</evidence>
<gene>
    <name evidence="8" type="ORF">J2TS6_60490</name>
</gene>
<keyword evidence="3" id="KW-0326">Glycosidase</keyword>
<dbReference type="AlphaFoldDB" id="A0A919XRF0"/>
<dbReference type="InterPro" id="IPR025705">
    <property type="entry name" value="Beta_hexosaminidase_sua/sub"/>
</dbReference>
<dbReference type="InterPro" id="IPR029018">
    <property type="entry name" value="Hex-like_dom2"/>
</dbReference>
<feature type="region of interest" description="Disordered" evidence="5">
    <location>
        <begin position="990"/>
        <end position="1012"/>
    </location>
</feature>
<dbReference type="SUPFAM" id="SSF49899">
    <property type="entry name" value="Concanavalin A-like lectins/glucanases"/>
    <property type="match status" value="1"/>
</dbReference>
<comment type="similarity">
    <text evidence="1">Belongs to the glycosyl hydrolase 20 family.</text>
</comment>
<dbReference type="CDD" id="cd06564">
    <property type="entry name" value="GH20_DspB_LnbB-like"/>
    <property type="match status" value="1"/>
</dbReference>
<dbReference type="PROSITE" id="PS50022">
    <property type="entry name" value="FA58C_3"/>
    <property type="match status" value="2"/>
</dbReference>
<name>A0A919XRF0_9BACL</name>
<organism evidence="8 9">
    <name type="scientific">Paenibacillus albilobatus</name>
    <dbReference type="NCBI Taxonomy" id="2716884"/>
    <lineage>
        <taxon>Bacteria</taxon>
        <taxon>Bacillati</taxon>
        <taxon>Bacillota</taxon>
        <taxon>Bacilli</taxon>
        <taxon>Bacillales</taxon>
        <taxon>Paenibacillaceae</taxon>
        <taxon>Paenibacillus</taxon>
    </lineage>
</organism>
<reference evidence="8" key="1">
    <citation type="submission" date="2021-03" db="EMBL/GenBank/DDBJ databases">
        <title>Antimicrobial resistance genes in bacteria isolated from Japanese honey, and their potential for conferring macrolide and lincosamide resistance in the American foulbrood pathogen Paenibacillus larvae.</title>
        <authorList>
            <person name="Okamoto M."/>
            <person name="Kumagai M."/>
            <person name="Kanamori H."/>
            <person name="Takamatsu D."/>
        </authorList>
    </citation>
    <scope>NUCLEOTIDE SEQUENCE</scope>
    <source>
        <strain evidence="8">J2TS6</strain>
    </source>
</reference>
<evidence type="ECO:0000256" key="6">
    <source>
        <dbReference type="SAM" id="SignalP"/>
    </source>
</evidence>
<evidence type="ECO:0000256" key="5">
    <source>
        <dbReference type="SAM" id="MobiDB-lite"/>
    </source>
</evidence>
<dbReference type="Pfam" id="PF00728">
    <property type="entry name" value="Glyco_hydro_20"/>
    <property type="match status" value="1"/>
</dbReference>
<dbReference type="Gene3D" id="3.20.20.80">
    <property type="entry name" value="Glycosidases"/>
    <property type="match status" value="1"/>
</dbReference>
<feature type="chain" id="PRO_5039380455" description="F5/8 type C domain-containing protein" evidence="6">
    <location>
        <begin position="31"/>
        <end position="1172"/>
    </location>
</feature>
<accession>A0A919XRF0</accession>
<evidence type="ECO:0000256" key="1">
    <source>
        <dbReference type="ARBA" id="ARBA00006285"/>
    </source>
</evidence>
<dbReference type="Pfam" id="PF02838">
    <property type="entry name" value="Glyco_hydro_20b"/>
    <property type="match status" value="1"/>
</dbReference>
<comment type="caution">
    <text evidence="8">The sequence shown here is derived from an EMBL/GenBank/DDBJ whole genome shotgun (WGS) entry which is preliminary data.</text>
</comment>
<keyword evidence="9" id="KW-1185">Reference proteome</keyword>
<evidence type="ECO:0000256" key="4">
    <source>
        <dbReference type="PIRSR" id="PIRSR625705-1"/>
    </source>
</evidence>
<evidence type="ECO:0000259" key="7">
    <source>
        <dbReference type="PROSITE" id="PS50022"/>
    </source>
</evidence>
<dbReference type="SUPFAM" id="SSF49785">
    <property type="entry name" value="Galactose-binding domain-like"/>
    <property type="match status" value="2"/>
</dbReference>
<feature type="domain" description="F5/8 type C" evidence="7">
    <location>
        <begin position="93"/>
        <end position="229"/>
    </location>
</feature>
<dbReference type="Pfam" id="PF00754">
    <property type="entry name" value="F5_F8_type_C"/>
    <property type="match status" value="1"/>
</dbReference>
<sequence>MKKTLLKAASTLIVLAVMTAPIVQSATVHAQTASKEVMKEAPSSGKENPPAAALHSDRAQDRTINNAQGNTKDDTKSITKDTPKDNAKNGKTDREMNLALLQPAFASGNEKNELNSKLAVDGQGSTRWSSALKDNQWFYVDLGKKTDIDRVVIRWHTPAKSYKILVSDDAKHWKNAKENDGTIQCKGGVETVDFTPIQARYVKFQGIKRAPVKGVLYGYSFYEFEVYQLRDLQRIVDNVSSAIPVKPGQTKLDWSAAQVPEGYRVSLYGSDRVQVIDMEGNIREPLVDAKVNLIIQVEDKKNPGRKLLSGNMTVIVPGQHKQTPDRNAEPDVIPSLREWYGHTGSYVLSKSSRIVVDPKDQAALQNAAELTRKDLQDITGYDLQIVNGEPSKGDLFLSINPSLAWLGDEGNLFNVDQYVSITSASAKGVFFGTRTALQIIKQHPDRTIPKGEARDYPKYEQRGIMIDVARKFYTIDFLRSYVKLLSWYKMNTFQIHLNDVVGTPFGDGTTAAFRLESTTYPGLPSPNGYYTKQEFKDLQLLGMEYGVNVIPEIDTPGHSRAFTAYNPALGNDRTLDISKPETVQFVKSLLDEYLDGSDPTFVGPDINIGTDEYAGDVEVFRGYMDTLIRYINGKGKHPHLWGGLTQYNGSTPISTDATMDIWRESYGSPQQAADLGYDIVNAENAYMYIVPTMYRDYPNTRLLYNEWEPVKWATTTLPFGHPRVKGGMFCLWNDASEANGVSMDDSHERLLPGIQVVSEKMWTGTRDDRSFERFEQRKKIIGEAPNANLSHKITVNNDINSVIQYTFENGIKDDSGNHFDGKGVNVNVTQGKYDNGIRLNGGKSYIETPVEAVGFDWTVSMWVNPDPGNPNDAVLMESPVGTLKLKQGTTGKLGFTKEHYNSTFNYAVPEGKWTHLTLKGDNKGVTLFVNLDEYVERMEEKYPKMNTLVLPTLRIGSQTNAFKGVLDNVMIYNKAIELLSSKNLALHQSTESSKTESSSFPSGKAVDGDISPSSRWSSAYADDAWFIVDLGAPKDISKVIIKWQAAYATKYQLLVSTNKKNWTNVSGREGIINSKGNMDSITFDPQQARYVKFQGIKRATAFGNSFFEFEVYGSDSNREYKQLIAKMEKSLNQIDNNEKTHKLLLQFLNRYPYDAAHDLRPMEDLINRLQVK</sequence>
<feature type="signal peptide" evidence="6">
    <location>
        <begin position="1"/>
        <end position="30"/>
    </location>
</feature>
<dbReference type="GO" id="GO:0004563">
    <property type="term" value="F:beta-N-acetylhexosaminidase activity"/>
    <property type="evidence" value="ECO:0007669"/>
    <property type="project" value="InterPro"/>
</dbReference>
<protein>
    <recommendedName>
        <fullName evidence="7">F5/8 type C domain-containing protein</fullName>
    </recommendedName>
</protein>
<dbReference type="SUPFAM" id="SSF51445">
    <property type="entry name" value="(Trans)glycosidases"/>
    <property type="match status" value="1"/>
</dbReference>
<keyword evidence="6" id="KW-0732">Signal</keyword>
<dbReference type="PANTHER" id="PTHR43678:SF1">
    <property type="entry name" value="BETA-N-ACETYLHEXOSAMINIDASE"/>
    <property type="match status" value="1"/>
</dbReference>
<keyword evidence="2" id="KW-0378">Hydrolase</keyword>
<dbReference type="Pfam" id="PF22633">
    <property type="entry name" value="F5_F8_type_C_2"/>
    <property type="match status" value="1"/>
</dbReference>
<evidence type="ECO:0000313" key="9">
    <source>
        <dbReference type="Proteomes" id="UP000679779"/>
    </source>
</evidence>
<dbReference type="InterPro" id="IPR017853">
    <property type="entry name" value="GH"/>
</dbReference>
<dbReference type="InterPro" id="IPR008979">
    <property type="entry name" value="Galactose-bd-like_sf"/>
</dbReference>
<feature type="domain" description="F5/8 type C" evidence="7">
    <location>
        <begin position="971"/>
        <end position="1114"/>
    </location>
</feature>
<dbReference type="Proteomes" id="UP000679779">
    <property type="component" value="Unassembled WGS sequence"/>
</dbReference>